<accession>A0A6T9Y672</accession>
<dbReference type="Proteomes" id="UP000509458">
    <property type="component" value="Chromosome"/>
</dbReference>
<organism evidence="1 2">
    <name type="scientific">Alteromonas macleodii</name>
    <name type="common">Pseudoalteromonas macleodii</name>
    <dbReference type="NCBI Taxonomy" id="28108"/>
    <lineage>
        <taxon>Bacteria</taxon>
        <taxon>Pseudomonadati</taxon>
        <taxon>Pseudomonadota</taxon>
        <taxon>Gammaproteobacteria</taxon>
        <taxon>Alteromonadales</taxon>
        <taxon>Alteromonadaceae</taxon>
        <taxon>Alteromonas/Salinimonas group</taxon>
        <taxon>Alteromonas</taxon>
    </lineage>
</organism>
<reference evidence="1 2" key="1">
    <citation type="submission" date="2020-06" db="EMBL/GenBank/DDBJ databases">
        <authorList>
            <person name="Duchaud E."/>
        </authorList>
    </citation>
    <scope>NUCLEOTIDE SEQUENCE [LARGE SCALE GENOMIC DNA]</scope>
    <source>
        <strain evidence="1">Alteromonas fortis</strain>
    </source>
</reference>
<evidence type="ECO:0000313" key="1">
    <source>
        <dbReference type="EMBL" id="CAB9495356.1"/>
    </source>
</evidence>
<dbReference type="EMBL" id="LR812090">
    <property type="protein sequence ID" value="CAB9495356.1"/>
    <property type="molecule type" value="Genomic_DNA"/>
</dbReference>
<gene>
    <name evidence="1" type="ORF">ALFOR1_50038</name>
</gene>
<proteinExistence type="predicted"/>
<protein>
    <submittedName>
        <fullName evidence="1">Uncharacterized protein</fullName>
    </submittedName>
</protein>
<name>A0A6T9Y672_ALTMA</name>
<dbReference type="RefSeq" id="WP_179984579.1">
    <property type="nucleotide sequence ID" value="NZ_LR812090.1"/>
</dbReference>
<sequence length="107" mass="12568">MTTNTYLCSAMVSDIFNNLASAFEAYRDEFDGSHYRNNQRIEDVIMNVILQNHIVSNPAYFPVIRELIGVVLSEPELYAEWTEDDLDFLSKQMKLDFHIEEREEFPI</sequence>
<evidence type="ECO:0000313" key="2">
    <source>
        <dbReference type="Proteomes" id="UP000509458"/>
    </source>
</evidence>
<dbReference type="AlphaFoldDB" id="A0A6T9Y672"/>